<accession>A0ABQ5KEB0</accession>
<dbReference type="Proteomes" id="UP001057375">
    <property type="component" value="Unassembled WGS sequence"/>
</dbReference>
<proteinExistence type="predicted"/>
<dbReference type="EMBL" id="BQXS01009154">
    <property type="protein sequence ID" value="GKT30885.1"/>
    <property type="molecule type" value="Genomic_DNA"/>
</dbReference>
<feature type="compositionally biased region" description="Low complexity" evidence="1">
    <location>
        <begin position="1"/>
        <end position="28"/>
    </location>
</feature>
<evidence type="ECO:0000313" key="2">
    <source>
        <dbReference type="EMBL" id="GKT30885.1"/>
    </source>
</evidence>
<sequence length="81" mass="8840">MPSSTSVISSSCSSTSSSQHQAPSSSSSVGMASAPLSTPTMDTPVLPEERERWRLEEMRESVELRKDVDEKTIHDAQEEEA</sequence>
<organism evidence="2 3">
    <name type="scientific">Aduncisulcus paluster</name>
    <dbReference type="NCBI Taxonomy" id="2918883"/>
    <lineage>
        <taxon>Eukaryota</taxon>
        <taxon>Metamonada</taxon>
        <taxon>Carpediemonas-like organisms</taxon>
        <taxon>Aduncisulcus</taxon>
    </lineage>
</organism>
<feature type="compositionally biased region" description="Basic and acidic residues" evidence="1">
    <location>
        <begin position="47"/>
        <end position="81"/>
    </location>
</feature>
<gene>
    <name evidence="2" type="ORF">ADUPG1_005676</name>
</gene>
<protein>
    <submittedName>
        <fullName evidence="2">Uncharacterized protein</fullName>
    </submittedName>
</protein>
<comment type="caution">
    <text evidence="2">The sequence shown here is derived from an EMBL/GenBank/DDBJ whole genome shotgun (WGS) entry which is preliminary data.</text>
</comment>
<name>A0ABQ5KEB0_9EUKA</name>
<evidence type="ECO:0000256" key="1">
    <source>
        <dbReference type="SAM" id="MobiDB-lite"/>
    </source>
</evidence>
<evidence type="ECO:0000313" key="3">
    <source>
        <dbReference type="Proteomes" id="UP001057375"/>
    </source>
</evidence>
<feature type="non-terminal residue" evidence="2">
    <location>
        <position position="81"/>
    </location>
</feature>
<reference evidence="2" key="1">
    <citation type="submission" date="2022-03" db="EMBL/GenBank/DDBJ databases">
        <title>Draft genome sequence of Aduncisulcus paluster, a free-living microaerophilic Fornicata.</title>
        <authorList>
            <person name="Yuyama I."/>
            <person name="Kume K."/>
            <person name="Tamura T."/>
            <person name="Inagaki Y."/>
            <person name="Hashimoto T."/>
        </authorList>
    </citation>
    <scope>NUCLEOTIDE SEQUENCE</scope>
    <source>
        <strain evidence="2">NY0171</strain>
    </source>
</reference>
<keyword evidence="3" id="KW-1185">Reference proteome</keyword>
<feature type="region of interest" description="Disordered" evidence="1">
    <location>
        <begin position="1"/>
        <end position="81"/>
    </location>
</feature>